<name>D1ARI3_SEBTE</name>
<dbReference type="eggNOG" id="COG0697">
    <property type="taxonomic scope" value="Bacteria"/>
</dbReference>
<dbReference type="KEGG" id="str:Sterm_3635"/>
<keyword evidence="5 6" id="KW-0472">Membrane</keyword>
<feature type="domain" description="EamA" evidence="7">
    <location>
        <begin position="164"/>
        <end position="298"/>
    </location>
</feature>
<accession>D1ARI3</accession>
<reference evidence="8 9" key="2">
    <citation type="journal article" date="2010" name="Stand. Genomic Sci.">
        <title>Complete genome sequence of Sebaldella termitidis type strain (NCTC 11300).</title>
        <authorList>
            <person name="Harmon-Smith M."/>
            <person name="Celia L."/>
            <person name="Chertkov O."/>
            <person name="Lapidus A."/>
            <person name="Copeland A."/>
            <person name="Glavina Del Rio T."/>
            <person name="Nolan M."/>
            <person name="Lucas S."/>
            <person name="Tice H."/>
            <person name="Cheng J.F."/>
            <person name="Han C."/>
            <person name="Detter J.C."/>
            <person name="Bruce D."/>
            <person name="Goodwin L."/>
            <person name="Pitluck S."/>
            <person name="Pati A."/>
            <person name="Liolios K."/>
            <person name="Ivanova N."/>
            <person name="Mavromatis K."/>
            <person name="Mikhailova N."/>
            <person name="Chen A."/>
            <person name="Palaniappan K."/>
            <person name="Land M."/>
            <person name="Hauser L."/>
            <person name="Chang Y.J."/>
            <person name="Jeffries C.D."/>
            <person name="Brettin T."/>
            <person name="Goker M."/>
            <person name="Beck B."/>
            <person name="Bristow J."/>
            <person name="Eisen J.A."/>
            <person name="Markowitz V."/>
            <person name="Hugenholtz P."/>
            <person name="Kyrpides N.C."/>
            <person name="Klenk H.P."/>
            <person name="Chen F."/>
        </authorList>
    </citation>
    <scope>NUCLEOTIDE SEQUENCE [LARGE SCALE GENOMIC DNA]</scope>
    <source>
        <strain evidence="9">ATCC 33386 / NCTC 11300</strain>
    </source>
</reference>
<evidence type="ECO:0000256" key="3">
    <source>
        <dbReference type="ARBA" id="ARBA00022692"/>
    </source>
</evidence>
<keyword evidence="4 6" id="KW-1133">Transmembrane helix</keyword>
<reference evidence="9" key="1">
    <citation type="submission" date="2009-09" db="EMBL/GenBank/DDBJ databases">
        <title>The complete chromosome of Sebaldella termitidis ATCC 33386.</title>
        <authorList>
            <consortium name="US DOE Joint Genome Institute (JGI-PGF)"/>
            <person name="Lucas S."/>
            <person name="Copeland A."/>
            <person name="Lapidus A."/>
            <person name="Glavina del Rio T."/>
            <person name="Dalin E."/>
            <person name="Tice H."/>
            <person name="Bruce D."/>
            <person name="Goodwin L."/>
            <person name="Pitluck S."/>
            <person name="Kyrpides N."/>
            <person name="Mavromatis K."/>
            <person name="Ivanova N."/>
            <person name="Mikhailova N."/>
            <person name="Sims D."/>
            <person name="Meincke L."/>
            <person name="Brettin T."/>
            <person name="Detter J.C."/>
            <person name="Han C."/>
            <person name="Larimer F."/>
            <person name="Land M."/>
            <person name="Hauser L."/>
            <person name="Markowitz V."/>
            <person name="Cheng J.F."/>
            <person name="Hugenholtz P."/>
            <person name="Woyke T."/>
            <person name="Wu D."/>
            <person name="Eisen J.A."/>
        </authorList>
    </citation>
    <scope>NUCLEOTIDE SEQUENCE [LARGE SCALE GENOMIC DNA]</scope>
    <source>
        <strain evidence="9">ATCC 33386 / NCTC 11300</strain>
    </source>
</reference>
<feature type="transmembrane region" description="Helical" evidence="6">
    <location>
        <begin position="282"/>
        <end position="299"/>
    </location>
</feature>
<proteinExistence type="predicted"/>
<feature type="transmembrane region" description="Helical" evidence="6">
    <location>
        <begin position="259"/>
        <end position="276"/>
    </location>
</feature>
<keyword evidence="3 6" id="KW-0812">Transmembrane</keyword>
<dbReference type="SUPFAM" id="SSF103481">
    <property type="entry name" value="Multidrug resistance efflux transporter EmrE"/>
    <property type="match status" value="2"/>
</dbReference>
<feature type="transmembrane region" description="Helical" evidence="6">
    <location>
        <begin position="158"/>
        <end position="179"/>
    </location>
</feature>
<dbReference type="HOGENOM" id="CLU_033863_8_1_0"/>
<evidence type="ECO:0000259" key="7">
    <source>
        <dbReference type="Pfam" id="PF00892"/>
    </source>
</evidence>
<dbReference type="Pfam" id="PF00892">
    <property type="entry name" value="EamA"/>
    <property type="match status" value="2"/>
</dbReference>
<sequence length="306" mass="33646">MSEIKNTRAVAALGAFISSFLWSTAFVAIKIGYRYYSGQFTFAGIRFFLAGVILLLFSLKYMKMFFANFKVLFIIGFFQIFIGYAVFYTALKYIDATVSSIIVGGSPVTTALVSHIVLKDDKLNKNKIISLVLGFLGIFVVVIGKASGGDGTAHNPFLITLVSAFLLILNQIINALVNIYVAKKSLGVNPVIINGGQLFIGGALLILLGTIAGEEQNFLQFEMPLLMAIGWLVIVSTFAFTIWYTILQKKLMTVSELNIWKFITPVSGAILAFLLLKEIPNIYTIAGLVLVVLSLFFNSKKQKKSE</sequence>
<keyword evidence="2" id="KW-1003">Cell membrane</keyword>
<feature type="transmembrane region" description="Helical" evidence="6">
    <location>
        <begin position="97"/>
        <end position="116"/>
    </location>
</feature>
<feature type="transmembrane region" description="Helical" evidence="6">
    <location>
        <begin position="71"/>
        <end position="91"/>
    </location>
</feature>
<feature type="transmembrane region" description="Helical" evidence="6">
    <location>
        <begin position="191"/>
        <end position="213"/>
    </location>
</feature>
<dbReference type="InterPro" id="IPR037185">
    <property type="entry name" value="EmrE-like"/>
</dbReference>
<evidence type="ECO:0000256" key="4">
    <source>
        <dbReference type="ARBA" id="ARBA00022989"/>
    </source>
</evidence>
<dbReference type="Proteomes" id="UP000000845">
    <property type="component" value="Chromosome"/>
</dbReference>
<evidence type="ECO:0000256" key="6">
    <source>
        <dbReference type="SAM" id="Phobius"/>
    </source>
</evidence>
<dbReference type="InterPro" id="IPR000620">
    <property type="entry name" value="EamA_dom"/>
</dbReference>
<gene>
    <name evidence="8" type="ordered locus">Sterm_3635</name>
</gene>
<feature type="transmembrane region" description="Helical" evidence="6">
    <location>
        <begin position="225"/>
        <end position="247"/>
    </location>
</feature>
<evidence type="ECO:0000313" key="9">
    <source>
        <dbReference type="Proteomes" id="UP000000845"/>
    </source>
</evidence>
<feature type="transmembrane region" description="Helical" evidence="6">
    <location>
        <begin position="12"/>
        <end position="33"/>
    </location>
</feature>
<evidence type="ECO:0000256" key="1">
    <source>
        <dbReference type="ARBA" id="ARBA00004651"/>
    </source>
</evidence>
<feature type="transmembrane region" description="Helical" evidence="6">
    <location>
        <begin position="39"/>
        <end position="59"/>
    </location>
</feature>
<comment type="subcellular location">
    <subcellularLocation>
        <location evidence="1">Cell membrane</location>
        <topology evidence="1">Multi-pass membrane protein</topology>
    </subcellularLocation>
</comment>
<dbReference type="STRING" id="526218.Sterm_3635"/>
<dbReference type="PANTHER" id="PTHR32322">
    <property type="entry name" value="INNER MEMBRANE TRANSPORTER"/>
    <property type="match status" value="1"/>
</dbReference>
<dbReference type="InterPro" id="IPR050638">
    <property type="entry name" value="AA-Vitamin_Transporters"/>
</dbReference>
<organism evidence="8 9">
    <name type="scientific">Sebaldella termitidis (strain ATCC 33386 / NCTC 11300)</name>
    <dbReference type="NCBI Taxonomy" id="526218"/>
    <lineage>
        <taxon>Bacteria</taxon>
        <taxon>Fusobacteriati</taxon>
        <taxon>Fusobacteriota</taxon>
        <taxon>Fusobacteriia</taxon>
        <taxon>Fusobacteriales</taxon>
        <taxon>Leptotrichiaceae</taxon>
        <taxon>Sebaldella</taxon>
    </lineage>
</organism>
<dbReference type="AlphaFoldDB" id="D1ARI3"/>
<evidence type="ECO:0000256" key="5">
    <source>
        <dbReference type="ARBA" id="ARBA00023136"/>
    </source>
</evidence>
<feature type="transmembrane region" description="Helical" evidence="6">
    <location>
        <begin position="128"/>
        <end position="146"/>
    </location>
</feature>
<dbReference type="RefSeq" id="WP_012863051.1">
    <property type="nucleotide sequence ID" value="NC_013517.1"/>
</dbReference>
<protein>
    <recommendedName>
        <fullName evidence="7">EamA domain-containing protein</fullName>
    </recommendedName>
</protein>
<dbReference type="GO" id="GO:0005886">
    <property type="term" value="C:plasma membrane"/>
    <property type="evidence" value="ECO:0007669"/>
    <property type="project" value="UniProtKB-SubCell"/>
</dbReference>
<dbReference type="PANTHER" id="PTHR32322:SF18">
    <property type="entry name" value="S-ADENOSYLMETHIONINE_S-ADENOSYLHOMOCYSTEINE TRANSPORTER"/>
    <property type="match status" value="1"/>
</dbReference>
<dbReference type="EMBL" id="CP001739">
    <property type="protein sequence ID" value="ACZ10469.1"/>
    <property type="molecule type" value="Genomic_DNA"/>
</dbReference>
<evidence type="ECO:0000256" key="2">
    <source>
        <dbReference type="ARBA" id="ARBA00022475"/>
    </source>
</evidence>
<keyword evidence="9" id="KW-1185">Reference proteome</keyword>
<feature type="domain" description="EamA" evidence="7">
    <location>
        <begin position="11"/>
        <end position="142"/>
    </location>
</feature>
<evidence type="ECO:0000313" key="8">
    <source>
        <dbReference type="EMBL" id="ACZ10469.1"/>
    </source>
</evidence>